<evidence type="ECO:0000259" key="2">
    <source>
        <dbReference type="Pfam" id="PF01266"/>
    </source>
</evidence>
<dbReference type="Proteomes" id="UP000000759">
    <property type="component" value="Chromosome 22"/>
</dbReference>
<reference evidence="3 4" key="1">
    <citation type="journal article" date="2008" name="Nature">
        <title>The Phaeodactylum genome reveals the evolutionary history of diatom genomes.</title>
        <authorList>
            <person name="Bowler C."/>
            <person name="Allen A.E."/>
            <person name="Badger J.H."/>
            <person name="Grimwood J."/>
            <person name="Jabbari K."/>
            <person name="Kuo A."/>
            <person name="Maheswari U."/>
            <person name="Martens C."/>
            <person name="Maumus F."/>
            <person name="Otillar R.P."/>
            <person name="Rayko E."/>
            <person name="Salamov A."/>
            <person name="Vandepoele K."/>
            <person name="Beszteri B."/>
            <person name="Gruber A."/>
            <person name="Heijde M."/>
            <person name="Katinka M."/>
            <person name="Mock T."/>
            <person name="Valentin K."/>
            <person name="Verret F."/>
            <person name="Berges J.A."/>
            <person name="Brownlee C."/>
            <person name="Cadoret J.P."/>
            <person name="Chiovitti A."/>
            <person name="Choi C.J."/>
            <person name="Coesel S."/>
            <person name="De Martino A."/>
            <person name="Detter J.C."/>
            <person name="Durkin C."/>
            <person name="Falciatore A."/>
            <person name="Fournet J."/>
            <person name="Haruta M."/>
            <person name="Huysman M.J."/>
            <person name="Jenkins B.D."/>
            <person name="Jiroutova K."/>
            <person name="Jorgensen R.E."/>
            <person name="Joubert Y."/>
            <person name="Kaplan A."/>
            <person name="Kroger N."/>
            <person name="Kroth P.G."/>
            <person name="La Roche J."/>
            <person name="Lindquist E."/>
            <person name="Lommer M."/>
            <person name="Martin-Jezequel V."/>
            <person name="Lopez P.J."/>
            <person name="Lucas S."/>
            <person name="Mangogna M."/>
            <person name="McGinnis K."/>
            <person name="Medlin L.K."/>
            <person name="Montsant A."/>
            <person name="Oudot-Le Secq M.P."/>
            <person name="Napoli C."/>
            <person name="Obornik M."/>
            <person name="Parker M.S."/>
            <person name="Petit J.L."/>
            <person name="Porcel B.M."/>
            <person name="Poulsen N."/>
            <person name="Robison M."/>
            <person name="Rychlewski L."/>
            <person name="Rynearson T.A."/>
            <person name="Schmutz J."/>
            <person name="Shapiro H."/>
            <person name="Siaut M."/>
            <person name="Stanley M."/>
            <person name="Sussman M.R."/>
            <person name="Taylor A.R."/>
            <person name="Vardi A."/>
            <person name="von Dassow P."/>
            <person name="Vyverman W."/>
            <person name="Willis A."/>
            <person name="Wyrwicz L.S."/>
            <person name="Rokhsar D.S."/>
            <person name="Weissenbach J."/>
            <person name="Armbrust E.V."/>
            <person name="Green B.R."/>
            <person name="Van de Peer Y."/>
            <person name="Grigoriev I.V."/>
        </authorList>
    </citation>
    <scope>NUCLEOTIDE SEQUENCE [LARGE SCALE GENOMIC DNA]</scope>
    <source>
        <strain evidence="3 4">CCAP 1055/1</strain>
    </source>
</reference>
<dbReference type="AlphaFoldDB" id="B7GAZ0"/>
<dbReference type="PaxDb" id="2850-Phatr40271"/>
<dbReference type="eggNOG" id="KOG2852">
    <property type="taxonomic scope" value="Eukaryota"/>
</dbReference>
<dbReference type="OrthoDB" id="498204at2759"/>
<dbReference type="InParanoid" id="B7GAZ0"/>
<protein>
    <recommendedName>
        <fullName evidence="2">FAD dependent oxidoreductase domain-containing protein</fullName>
    </recommendedName>
</protein>
<dbReference type="EMBL" id="CM000624">
    <property type="protein sequence ID" value="EEC44455.1"/>
    <property type="molecule type" value="Genomic_DNA"/>
</dbReference>
<organism evidence="3 4">
    <name type="scientific">Phaeodactylum tricornutum (strain CCAP 1055/1)</name>
    <dbReference type="NCBI Taxonomy" id="556484"/>
    <lineage>
        <taxon>Eukaryota</taxon>
        <taxon>Sar</taxon>
        <taxon>Stramenopiles</taxon>
        <taxon>Ochrophyta</taxon>
        <taxon>Bacillariophyta</taxon>
        <taxon>Bacillariophyceae</taxon>
        <taxon>Bacillariophycidae</taxon>
        <taxon>Naviculales</taxon>
        <taxon>Phaeodactylaceae</taxon>
        <taxon>Phaeodactylum</taxon>
    </lineage>
</organism>
<proteinExistence type="predicted"/>
<dbReference type="PANTHER" id="PTHR13847">
    <property type="entry name" value="SARCOSINE DEHYDROGENASE-RELATED"/>
    <property type="match status" value="1"/>
</dbReference>
<dbReference type="SUPFAM" id="SSF51905">
    <property type="entry name" value="FAD/NAD(P)-binding domain"/>
    <property type="match status" value="1"/>
</dbReference>
<gene>
    <name evidence="3" type="ORF">PHATRDRAFT_40271</name>
</gene>
<accession>B7GAZ0</accession>
<dbReference type="GO" id="GO:0005737">
    <property type="term" value="C:cytoplasm"/>
    <property type="evidence" value="ECO:0007669"/>
    <property type="project" value="TreeGrafter"/>
</dbReference>
<feature type="transmembrane region" description="Helical" evidence="1">
    <location>
        <begin position="16"/>
        <end position="38"/>
    </location>
</feature>
<reference evidence="4" key="2">
    <citation type="submission" date="2008-08" db="EMBL/GenBank/DDBJ databases">
        <authorList>
            <consortium name="Diatom Consortium"/>
            <person name="Grigoriev I."/>
            <person name="Grimwood J."/>
            <person name="Kuo A."/>
            <person name="Otillar R.P."/>
            <person name="Salamov A."/>
            <person name="Detter J.C."/>
            <person name="Lindquist E."/>
            <person name="Shapiro H."/>
            <person name="Lucas S."/>
            <person name="Glavina del Rio T."/>
            <person name="Pitluck S."/>
            <person name="Rokhsar D."/>
            <person name="Bowler C."/>
        </authorList>
    </citation>
    <scope>GENOME REANNOTATION</scope>
    <source>
        <strain evidence="4">CCAP 1055/1</strain>
    </source>
</reference>
<dbReference type="RefSeq" id="XP_002184277.1">
    <property type="nucleotide sequence ID" value="XM_002184241.1"/>
</dbReference>
<dbReference type="Gene3D" id="3.50.50.60">
    <property type="entry name" value="FAD/NAD(P)-binding domain"/>
    <property type="match status" value="2"/>
</dbReference>
<dbReference type="STRING" id="556484.B7GAZ0"/>
<sequence length="446" mass="47931">MTNRHNHHNFIVRRVFAIYATFVPNVFNLFPIVFAFVAPSRQFGRSSFHSQPKLLMSASVDSKVDHVVIAGAGIVGTTTAYFLAMRYDVRVTLVDPTGSIAPAASGKAGGFLAKDWNDNSPTEALTRRSFDLHQQLADELGANTIQYRRLTCAAVSVDPFSSRRPNGKKLSTVEWAQHDDLAQNTVRGMQPLGDESTIAQVHPKRLCEELWKAAKKQVGGNSLRQGSVIGAVHDDESGRLQGAKLGDGSLLECDALLFACGPWTAPSMMQGVKYHSVVIPTSRVLSQCVFFSGCGDPEVYVRPDQTAYCTGFPEAAVVVDEQPGEESIREDKLQTILESVRDASGISGTGDGVLSQEPVLGQACYLPTSIDGIPVMGRIPEQLGCYVAAGHGCWGILLGPATGEAMANLIVNGSSIPNVNMEVFNPTRFATPWNIPTAAAAALIKK</sequence>
<dbReference type="HOGENOM" id="CLU_007884_14_0_1"/>
<keyword evidence="4" id="KW-1185">Reference proteome</keyword>
<keyword evidence="1" id="KW-0472">Membrane</keyword>
<dbReference type="KEGG" id="pti:PHATRDRAFT_40271"/>
<dbReference type="InterPro" id="IPR006076">
    <property type="entry name" value="FAD-dep_OxRdtase"/>
</dbReference>
<dbReference type="GeneID" id="7195713"/>
<dbReference type="PANTHER" id="PTHR13847:SF150">
    <property type="entry name" value="OXIDOREDUCTASE TDA3-RELATED"/>
    <property type="match status" value="1"/>
</dbReference>
<feature type="transmembrane region" description="Helical" evidence="1">
    <location>
        <begin position="66"/>
        <end position="84"/>
    </location>
</feature>
<dbReference type="InterPro" id="IPR036188">
    <property type="entry name" value="FAD/NAD-bd_sf"/>
</dbReference>
<name>B7GAZ0_PHATC</name>
<evidence type="ECO:0000256" key="1">
    <source>
        <dbReference type="SAM" id="Phobius"/>
    </source>
</evidence>
<evidence type="ECO:0000313" key="4">
    <source>
        <dbReference type="Proteomes" id="UP000000759"/>
    </source>
</evidence>
<keyword evidence="1" id="KW-1133">Transmembrane helix</keyword>
<evidence type="ECO:0000313" key="3">
    <source>
        <dbReference type="EMBL" id="EEC44455.1"/>
    </source>
</evidence>
<feature type="domain" description="FAD dependent oxidoreductase" evidence="2">
    <location>
        <begin position="66"/>
        <end position="409"/>
    </location>
</feature>
<dbReference type="Pfam" id="PF01266">
    <property type="entry name" value="DAO"/>
    <property type="match status" value="1"/>
</dbReference>
<keyword evidence="1" id="KW-0812">Transmembrane</keyword>
<dbReference type="OMA" id="DDTVYAC"/>